<feature type="compositionally biased region" description="Gly residues" evidence="1">
    <location>
        <begin position="586"/>
        <end position="600"/>
    </location>
</feature>
<organism evidence="2 3">
    <name type="scientific">Hamadaea flava</name>
    <dbReference type="NCBI Taxonomy" id="1742688"/>
    <lineage>
        <taxon>Bacteria</taxon>
        <taxon>Bacillati</taxon>
        <taxon>Actinomycetota</taxon>
        <taxon>Actinomycetes</taxon>
        <taxon>Micromonosporales</taxon>
        <taxon>Micromonosporaceae</taxon>
        <taxon>Hamadaea</taxon>
    </lineage>
</organism>
<dbReference type="Proteomes" id="UP001595816">
    <property type="component" value="Unassembled WGS sequence"/>
</dbReference>
<dbReference type="RefSeq" id="WP_253754632.1">
    <property type="nucleotide sequence ID" value="NZ_JAMZDZ010000001.1"/>
</dbReference>
<protein>
    <submittedName>
        <fullName evidence="2">Uncharacterized protein</fullName>
    </submittedName>
</protein>
<feature type="region of interest" description="Disordered" evidence="1">
    <location>
        <begin position="447"/>
        <end position="481"/>
    </location>
</feature>
<comment type="caution">
    <text evidence="2">The sequence shown here is derived from an EMBL/GenBank/DDBJ whole genome shotgun (WGS) entry which is preliminary data.</text>
</comment>
<evidence type="ECO:0000256" key="1">
    <source>
        <dbReference type="SAM" id="MobiDB-lite"/>
    </source>
</evidence>
<keyword evidence="3" id="KW-1185">Reference proteome</keyword>
<dbReference type="EMBL" id="JBHSAY010000006">
    <property type="protein sequence ID" value="MFC4131263.1"/>
    <property type="molecule type" value="Genomic_DNA"/>
</dbReference>
<reference evidence="3" key="1">
    <citation type="journal article" date="2019" name="Int. J. Syst. Evol. Microbiol.">
        <title>The Global Catalogue of Microorganisms (GCM) 10K type strain sequencing project: providing services to taxonomists for standard genome sequencing and annotation.</title>
        <authorList>
            <consortium name="The Broad Institute Genomics Platform"/>
            <consortium name="The Broad Institute Genome Sequencing Center for Infectious Disease"/>
            <person name="Wu L."/>
            <person name="Ma J."/>
        </authorList>
    </citation>
    <scope>NUCLEOTIDE SEQUENCE [LARGE SCALE GENOMIC DNA]</scope>
    <source>
        <strain evidence="3">CGMCC 4.7289</strain>
    </source>
</reference>
<evidence type="ECO:0000313" key="2">
    <source>
        <dbReference type="EMBL" id="MFC4131263.1"/>
    </source>
</evidence>
<proteinExistence type="predicted"/>
<feature type="region of interest" description="Disordered" evidence="1">
    <location>
        <begin position="560"/>
        <end position="672"/>
    </location>
</feature>
<feature type="compositionally biased region" description="Low complexity" evidence="1">
    <location>
        <begin position="447"/>
        <end position="460"/>
    </location>
</feature>
<sequence length="672" mass="70748">MTDHWGLTHKDIRVENMAGFGEFQKKLTSSRATTMLPASANELAKAVAAFASAKAAPAKDGVAFSELEFFRSRVRIQSGDLGKFAGEAASGLTGFGETAIKVYAEYRTADATSSKILQAPKDVRAADHDAAKAMATTASGLPYDTRGWDLKRSGTDDTDYYSIPPTDGVTPTQWTHDGDEPGDVFQRVYTILNAESPDYLHQVARLWHHIRDLLITASHDLRNGTEKNLGGWTGPASKGFHTRVLESMRSINTWHISALHRAEQIAQKADQLETAQGAIRLSYPDYLKAKALPETVDLEADSENGHMVVPWIQVDNLQRAALLLEFDTRALNVVLPLAVSLVQAANWQAPTMYPGIPATGAKVETPFVETKTDVPVRRTGGGVPTSTGVKTGGGDPRKQYEAAIKQLQQQNQDLRDAYDKQIKKLQEQAQRQIDTLQKQMQDQQKQAQDALQQTQQQAQDQLDKAQESISQSQQDAQQQIEAMQKQLQDAAAAGSAAVAGLGSIPSVIGSLGNVGSLGSLGGGSGGGSGAFGSSGTGSALSTGGSVDMLGRSGVSGTATTGLGTSALSGRSAAAANPGGTPIMPPMGGGAPATGGGGGALAGRKGRPVLPEEKKKPQAKPRIVDPDGDGTTEVRPSGGARAHSRSTDDRAATVARTRKAPETESGQALGRTA</sequence>
<feature type="compositionally biased region" description="Low complexity" evidence="1">
    <location>
        <begin position="467"/>
        <end position="481"/>
    </location>
</feature>
<gene>
    <name evidence="2" type="ORF">ACFOZ4_11680</name>
</gene>
<dbReference type="CDD" id="cd22249">
    <property type="entry name" value="UDM1_RNF168_RNF169-like"/>
    <property type="match status" value="1"/>
</dbReference>
<name>A0ABV8LKZ0_9ACTN</name>
<accession>A0ABV8LKZ0</accession>
<feature type="compositionally biased region" description="Low complexity" evidence="1">
    <location>
        <begin position="560"/>
        <end position="581"/>
    </location>
</feature>
<feature type="region of interest" description="Disordered" evidence="1">
    <location>
        <begin position="373"/>
        <end position="397"/>
    </location>
</feature>
<dbReference type="Gene3D" id="1.20.1170.10">
    <property type="match status" value="1"/>
</dbReference>
<evidence type="ECO:0000313" key="3">
    <source>
        <dbReference type="Proteomes" id="UP001595816"/>
    </source>
</evidence>